<organism evidence="1 2">
    <name type="scientific">Acidithiobacillus thiooxidans</name>
    <name type="common">Thiobacillus thiooxidans</name>
    <dbReference type="NCBI Taxonomy" id="930"/>
    <lineage>
        <taxon>Bacteria</taxon>
        <taxon>Pseudomonadati</taxon>
        <taxon>Pseudomonadota</taxon>
        <taxon>Acidithiobacillia</taxon>
        <taxon>Acidithiobacillales</taxon>
        <taxon>Acidithiobacillaceae</taxon>
        <taxon>Acidithiobacillus</taxon>
    </lineage>
</organism>
<gene>
    <name evidence="1" type="ORF">A6P07_19195</name>
</gene>
<dbReference type="Proteomes" id="UP000094893">
    <property type="component" value="Unassembled WGS sequence"/>
</dbReference>
<proteinExistence type="predicted"/>
<evidence type="ECO:0000313" key="2">
    <source>
        <dbReference type="Proteomes" id="UP000094893"/>
    </source>
</evidence>
<comment type="caution">
    <text evidence="1">The sequence shown here is derived from an EMBL/GenBank/DDBJ whole genome shotgun (WGS) entry which is preliminary data.</text>
</comment>
<dbReference type="EMBL" id="LWSA01000327">
    <property type="protein sequence ID" value="OCX67891.1"/>
    <property type="molecule type" value="Genomic_DNA"/>
</dbReference>
<sequence>MLKTHDFSGVRFPFQITIKIDGPGFGYPQRTLAKDIMCKVGLKISEADSGSRINMLLVRESGVLASTEGQPSQQENQQQ</sequence>
<name>A0A1C2HVZ2_ACITH</name>
<reference evidence="1 2" key="1">
    <citation type="journal article" date="2016" name="Int. J. Mol. Sci.">
        <title>Comparative genomics of the extreme acidophile Acidithiobacillus thiooxidans reveals intraspecific divergence and niche adaptation.</title>
        <authorList>
            <person name="Zhang X."/>
            <person name="Feng X."/>
            <person name="Tao J."/>
            <person name="Ma L."/>
            <person name="Xiao Y."/>
            <person name="Liang Y."/>
            <person name="Liu X."/>
            <person name="Yin H."/>
        </authorList>
    </citation>
    <scope>NUCLEOTIDE SEQUENCE [LARGE SCALE GENOMIC DNA]</scope>
    <source>
        <strain evidence="1 2">A02</strain>
    </source>
</reference>
<dbReference type="AlphaFoldDB" id="A0A1C2HVZ2"/>
<evidence type="ECO:0000313" key="1">
    <source>
        <dbReference type="EMBL" id="OCX67891.1"/>
    </source>
</evidence>
<accession>A0A1C2HVZ2</accession>
<protein>
    <submittedName>
        <fullName evidence="1">Uncharacterized protein</fullName>
    </submittedName>
</protein>